<dbReference type="RefSeq" id="WP_407328676.1">
    <property type="nucleotide sequence ID" value="NZ_CP136865.1"/>
</dbReference>
<dbReference type="EMBL" id="CP136865">
    <property type="protein sequence ID" value="WOJ97707.1"/>
    <property type="molecule type" value="Genomic_DNA"/>
</dbReference>
<dbReference type="PANTHER" id="PTHR12461">
    <property type="entry name" value="HYPOXIA-INDUCIBLE FACTOR 1 ALPHA INHIBITOR-RELATED"/>
    <property type="match status" value="1"/>
</dbReference>
<keyword evidence="3" id="KW-1185">Reference proteome</keyword>
<dbReference type="Pfam" id="PF13621">
    <property type="entry name" value="Cupin_8"/>
    <property type="match status" value="1"/>
</dbReference>
<protein>
    <submittedName>
        <fullName evidence="2">Cupin-like domain-containing protein</fullName>
    </submittedName>
</protein>
<proteinExistence type="predicted"/>
<evidence type="ECO:0000313" key="3">
    <source>
        <dbReference type="Proteomes" id="UP001626549"/>
    </source>
</evidence>
<dbReference type="Gene3D" id="2.60.120.10">
    <property type="entry name" value="Jelly Rolls"/>
    <property type="match status" value="1"/>
</dbReference>
<reference evidence="2 3" key="1">
    <citation type="submission" date="2023-10" db="EMBL/GenBank/DDBJ databases">
        <title>Two novel species belonging to the OM43/NOR5 clade.</title>
        <authorList>
            <person name="Park M."/>
        </authorList>
    </citation>
    <scope>NUCLEOTIDE SEQUENCE [LARGE SCALE GENOMIC DNA]</scope>
    <source>
        <strain evidence="2 3">IMCC45268</strain>
    </source>
</reference>
<dbReference type="Proteomes" id="UP001626549">
    <property type="component" value="Chromosome"/>
</dbReference>
<dbReference type="InterPro" id="IPR014710">
    <property type="entry name" value="RmlC-like_jellyroll"/>
</dbReference>
<dbReference type="SUPFAM" id="SSF51197">
    <property type="entry name" value="Clavaminate synthase-like"/>
    <property type="match status" value="1"/>
</dbReference>
<dbReference type="PROSITE" id="PS51184">
    <property type="entry name" value="JMJC"/>
    <property type="match status" value="1"/>
</dbReference>
<dbReference type="SMART" id="SM00558">
    <property type="entry name" value="JmjC"/>
    <property type="match status" value="1"/>
</dbReference>
<name>A0ABZ0IDT9_9GAMM</name>
<dbReference type="InterPro" id="IPR041667">
    <property type="entry name" value="Cupin_8"/>
</dbReference>
<dbReference type="PANTHER" id="PTHR12461:SF105">
    <property type="entry name" value="HYPOXIA-INDUCIBLE FACTOR 1-ALPHA INHIBITOR"/>
    <property type="match status" value="1"/>
</dbReference>
<organism evidence="2 3">
    <name type="scientific">Congregibacter brevis</name>
    <dbReference type="NCBI Taxonomy" id="3081201"/>
    <lineage>
        <taxon>Bacteria</taxon>
        <taxon>Pseudomonadati</taxon>
        <taxon>Pseudomonadota</taxon>
        <taxon>Gammaproteobacteria</taxon>
        <taxon>Cellvibrionales</taxon>
        <taxon>Halieaceae</taxon>
        <taxon>Congregibacter</taxon>
    </lineage>
</organism>
<feature type="domain" description="JmjC" evidence="1">
    <location>
        <begin position="109"/>
        <end position="280"/>
    </location>
</feature>
<dbReference type="InterPro" id="IPR003347">
    <property type="entry name" value="JmjC_dom"/>
</dbReference>
<evidence type="ECO:0000259" key="1">
    <source>
        <dbReference type="PROSITE" id="PS51184"/>
    </source>
</evidence>
<accession>A0ABZ0IDT9</accession>
<sequence>MAEALRQRLVPGGVDIPESSVADVDDLCEFLQTLSAPQVIRGLVGDWPIVQYGKQSRQNLGEYLLRCYSGAPLITSSGSAATKGRIAYDESFKGFNFHRSHMQLQEFLSGIESYADQDEPPTLYVGSSLLEHWFPGVAAENTLTPSLAKPLASLWLGNRVVVSAHFDFPNNLACCVAGRRRFTLFPPEQLENLYVGPWDMTPAGQPVSLVDLLEPDLERFPRFSKAMEVAQEVVLEPGDALFIPSMWWHHVEGLDDLNVLLNYWWRSTPAYMGTPMNVLKHAMLTVRSLPIEQRQVWRDIFDYYIFGAPDEAIAHIPDAGLGMHGPMDENRSRALRAELLNALNR</sequence>
<evidence type="ECO:0000313" key="2">
    <source>
        <dbReference type="EMBL" id="WOJ97707.1"/>
    </source>
</evidence>
<gene>
    <name evidence="2" type="ORF">R0137_03820</name>
</gene>